<evidence type="ECO:0000313" key="2">
    <source>
        <dbReference type="Proteomes" id="UP000185860"/>
    </source>
</evidence>
<organism evidence="1 2">
    <name type="scientific">[Phormidium ambiguum] IAM M-71</name>
    <dbReference type="NCBI Taxonomy" id="454136"/>
    <lineage>
        <taxon>Bacteria</taxon>
        <taxon>Bacillati</taxon>
        <taxon>Cyanobacteriota</taxon>
        <taxon>Cyanophyceae</taxon>
        <taxon>Oscillatoriophycideae</taxon>
        <taxon>Aerosakkonematales</taxon>
        <taxon>Aerosakkonemataceae</taxon>
        <taxon>Floridanema</taxon>
    </lineage>
</organism>
<sequence length="79" mass="9310">METYLVQFVYYASFEHQNTENAPTEDKEWVKAYRIIPRVGDCVFKDGEWFQVERVFLYQPSGKGIDAQVQCSFYGNDKV</sequence>
<evidence type="ECO:0000313" key="1">
    <source>
        <dbReference type="EMBL" id="OKH37120.1"/>
    </source>
</evidence>
<dbReference type="EMBL" id="MRCE01000013">
    <property type="protein sequence ID" value="OKH37120.1"/>
    <property type="molecule type" value="Genomic_DNA"/>
</dbReference>
<gene>
    <name evidence="1" type="ORF">NIES2119_14980</name>
</gene>
<accession>A0A1U7IJ35</accession>
<dbReference type="OrthoDB" id="532448at2"/>
<protein>
    <submittedName>
        <fullName evidence="1">Uncharacterized protein</fullName>
    </submittedName>
</protein>
<name>A0A1U7IJ35_9CYAN</name>
<proteinExistence type="predicted"/>
<dbReference type="RefSeq" id="WP_073594299.1">
    <property type="nucleotide sequence ID" value="NZ_MRCE01000013.1"/>
</dbReference>
<comment type="caution">
    <text evidence="1">The sequence shown here is derived from an EMBL/GenBank/DDBJ whole genome shotgun (WGS) entry which is preliminary data.</text>
</comment>
<dbReference type="AlphaFoldDB" id="A0A1U7IJ35"/>
<reference evidence="1 2" key="1">
    <citation type="submission" date="2016-11" db="EMBL/GenBank/DDBJ databases">
        <title>Draft Genome Sequences of Nine Cyanobacterial Strains from Diverse Habitats.</title>
        <authorList>
            <person name="Zhu T."/>
            <person name="Hou S."/>
            <person name="Lu X."/>
            <person name="Hess W.R."/>
        </authorList>
    </citation>
    <scope>NUCLEOTIDE SEQUENCE [LARGE SCALE GENOMIC DNA]</scope>
    <source>
        <strain evidence="1 2">IAM M-71</strain>
    </source>
</reference>
<dbReference type="Proteomes" id="UP000185860">
    <property type="component" value="Unassembled WGS sequence"/>
</dbReference>